<feature type="region of interest" description="Disordered" evidence="2">
    <location>
        <begin position="219"/>
        <end position="271"/>
    </location>
</feature>
<dbReference type="InterPro" id="IPR036749">
    <property type="entry name" value="Expansin_CBD_sf"/>
</dbReference>
<dbReference type="PANTHER" id="PTHR31836:SF21">
    <property type="entry name" value="EXPANSIN-LIKE PROTEIN 7"/>
    <property type="match status" value="1"/>
</dbReference>
<dbReference type="PANTHER" id="PTHR31836">
    <property type="match status" value="1"/>
</dbReference>
<dbReference type="Proteomes" id="UP000774570">
    <property type="component" value="Unassembled WGS sequence"/>
</dbReference>
<dbReference type="Pfam" id="PF01357">
    <property type="entry name" value="Expansin_C"/>
    <property type="match status" value="1"/>
</dbReference>
<comment type="caution">
    <text evidence="4">The sequence shown here is derived from an EMBL/GenBank/DDBJ whole genome shotgun (WGS) entry which is preliminary data.</text>
</comment>
<evidence type="ECO:0000256" key="2">
    <source>
        <dbReference type="SAM" id="MobiDB-lite"/>
    </source>
</evidence>
<name>A0ABS7FYS5_9ACTN</name>
<dbReference type="NCBIfam" id="NF041144">
    <property type="entry name" value="expansin_EXLX1"/>
    <property type="match status" value="1"/>
</dbReference>
<keyword evidence="1" id="KW-0732">Signal</keyword>
<feature type="compositionally biased region" description="Low complexity" evidence="2">
    <location>
        <begin position="253"/>
        <end position="271"/>
    </location>
</feature>
<accession>A0ABS7FYS5</accession>
<proteinExistence type="predicted"/>
<dbReference type="CDD" id="cd22272">
    <property type="entry name" value="DPBB_EXLX1-like"/>
    <property type="match status" value="1"/>
</dbReference>
<organism evidence="4 5">
    <name type="scientific">Actinomadura parmotrematis</name>
    <dbReference type="NCBI Taxonomy" id="2864039"/>
    <lineage>
        <taxon>Bacteria</taxon>
        <taxon>Bacillati</taxon>
        <taxon>Actinomycetota</taxon>
        <taxon>Actinomycetes</taxon>
        <taxon>Streptosporangiales</taxon>
        <taxon>Thermomonosporaceae</taxon>
        <taxon>Actinomadura</taxon>
    </lineage>
</organism>
<dbReference type="SUPFAM" id="SSF50685">
    <property type="entry name" value="Barwin-like endoglucanases"/>
    <property type="match status" value="1"/>
</dbReference>
<dbReference type="InterPro" id="IPR036908">
    <property type="entry name" value="RlpA-like_sf"/>
</dbReference>
<dbReference type="InterPro" id="IPR049818">
    <property type="entry name" value="Expansin_EXLX1-like"/>
</dbReference>
<evidence type="ECO:0000259" key="3">
    <source>
        <dbReference type="Pfam" id="PF01357"/>
    </source>
</evidence>
<reference evidence="4 5" key="1">
    <citation type="submission" date="2021-07" db="EMBL/GenBank/DDBJ databases">
        <title>Actinomadura sp. PM05-2 isolated from lichen.</title>
        <authorList>
            <person name="Somphong A."/>
            <person name="Phongsopitanun W."/>
            <person name="Tanasupawat S."/>
            <person name="Peongsungnone V."/>
        </authorList>
    </citation>
    <scope>NUCLEOTIDE SEQUENCE [LARGE SCALE GENOMIC DNA]</scope>
    <source>
        <strain evidence="4 5">PM05-2</strain>
    </source>
</reference>
<evidence type="ECO:0000313" key="4">
    <source>
        <dbReference type="EMBL" id="MBW8485426.1"/>
    </source>
</evidence>
<keyword evidence="5" id="KW-1185">Reference proteome</keyword>
<gene>
    <name evidence="4" type="ORF">K1Y72_23810</name>
</gene>
<dbReference type="EMBL" id="JAIBOA010000016">
    <property type="protein sequence ID" value="MBW8485426.1"/>
    <property type="molecule type" value="Genomic_DNA"/>
</dbReference>
<dbReference type="InterPro" id="IPR007117">
    <property type="entry name" value="Expansin_CBD"/>
</dbReference>
<evidence type="ECO:0000313" key="5">
    <source>
        <dbReference type="Proteomes" id="UP000774570"/>
    </source>
</evidence>
<dbReference type="Gene3D" id="2.40.40.10">
    <property type="entry name" value="RlpA-like domain"/>
    <property type="match status" value="1"/>
</dbReference>
<sequence>MFWAVAPVAVIGALGFGLVQAQSRACAAVPPGRAPAAPAVEGSAVFHRDWSEVLCSLAPLRGGHYVSLSAAEFGTAGLCGSFIDVRGPRGRVRAMVVDRCGGCGEGRIDLSEAAFRRVAGGTARGVAAVAYRRVRDPLPAPALAFRVKPGSSRDWLGLLVSGHGNPLARVEVKGRDGWAPLRRGLDNYWTTGSRPGGGPFTVRVTDRFGDRAVVPRIALDPGRTQRTGAHLYAPRPRPHEDAESPLPVPPLPSASGAPAAPAAAPVPRSRC</sequence>
<dbReference type="InterPro" id="IPR051477">
    <property type="entry name" value="Expansin_CellWall"/>
</dbReference>
<dbReference type="Gene3D" id="2.60.40.760">
    <property type="entry name" value="Expansin, cellulose-binding-like domain"/>
    <property type="match status" value="1"/>
</dbReference>
<protein>
    <recommendedName>
        <fullName evidence="3">Expansin-like CBD domain-containing protein</fullName>
    </recommendedName>
</protein>
<dbReference type="RefSeq" id="WP_220168658.1">
    <property type="nucleotide sequence ID" value="NZ_JAIBOA010000016.1"/>
</dbReference>
<feature type="domain" description="Expansin-like CBD" evidence="3">
    <location>
        <begin position="144"/>
        <end position="211"/>
    </location>
</feature>
<evidence type="ECO:0000256" key="1">
    <source>
        <dbReference type="ARBA" id="ARBA00022729"/>
    </source>
</evidence>
<dbReference type="SUPFAM" id="SSF49590">
    <property type="entry name" value="PHL pollen allergen"/>
    <property type="match status" value="1"/>
</dbReference>